<feature type="compositionally biased region" description="Low complexity" evidence="4">
    <location>
        <begin position="115"/>
        <end position="129"/>
    </location>
</feature>
<evidence type="ECO:0000256" key="4">
    <source>
        <dbReference type="SAM" id="MobiDB-lite"/>
    </source>
</evidence>
<dbReference type="InterPro" id="IPR009071">
    <property type="entry name" value="HMG_box_dom"/>
</dbReference>
<feature type="region of interest" description="Disordered" evidence="4">
    <location>
        <begin position="111"/>
        <end position="184"/>
    </location>
</feature>
<evidence type="ECO:0000256" key="1">
    <source>
        <dbReference type="ARBA" id="ARBA00023125"/>
    </source>
</evidence>
<dbReference type="PANTHER" id="PTHR45789">
    <property type="entry name" value="FI18025P1"/>
    <property type="match status" value="1"/>
</dbReference>
<protein>
    <submittedName>
        <fullName evidence="7">Transcription factor Sox-5-like isoform X1</fullName>
    </submittedName>
</protein>
<evidence type="ECO:0000313" key="6">
    <source>
        <dbReference type="Proteomes" id="UP000694941"/>
    </source>
</evidence>
<dbReference type="InterPro" id="IPR036910">
    <property type="entry name" value="HMG_box_dom_sf"/>
</dbReference>
<dbReference type="Gene3D" id="1.10.30.10">
    <property type="entry name" value="High mobility group box domain"/>
    <property type="match status" value="1"/>
</dbReference>
<dbReference type="GeneID" id="106472577"/>
<dbReference type="SUPFAM" id="SSF47095">
    <property type="entry name" value="HMG-box"/>
    <property type="match status" value="1"/>
</dbReference>
<name>A0ABM1TLT7_LIMPO</name>
<gene>
    <name evidence="7" type="primary">LOC106472577</name>
</gene>
<evidence type="ECO:0000256" key="2">
    <source>
        <dbReference type="ARBA" id="ARBA00023242"/>
    </source>
</evidence>
<dbReference type="PANTHER" id="PTHR45789:SF2">
    <property type="entry name" value="FI18025P1"/>
    <property type="match status" value="1"/>
</dbReference>
<feature type="compositionally biased region" description="Low complexity" evidence="4">
    <location>
        <begin position="150"/>
        <end position="166"/>
    </location>
</feature>
<evidence type="ECO:0000313" key="7">
    <source>
        <dbReference type="RefSeq" id="XP_022256843.1"/>
    </source>
</evidence>
<feature type="domain" description="HMG box" evidence="5">
    <location>
        <begin position="352"/>
        <end position="420"/>
    </location>
</feature>
<dbReference type="SMART" id="SM00398">
    <property type="entry name" value="HMG"/>
    <property type="match status" value="1"/>
</dbReference>
<dbReference type="Pfam" id="PF00505">
    <property type="entry name" value="HMG_box"/>
    <property type="match status" value="1"/>
</dbReference>
<accession>A0ABM1TLT7</accession>
<feature type="DNA-binding region" description="HMG box" evidence="3">
    <location>
        <begin position="352"/>
        <end position="420"/>
    </location>
</feature>
<dbReference type="RefSeq" id="XP_022256843.1">
    <property type="nucleotide sequence ID" value="XM_022401135.1"/>
</dbReference>
<proteinExistence type="predicted"/>
<dbReference type="InterPro" id="IPR051356">
    <property type="entry name" value="SOX/SOX-like_TF"/>
</dbReference>
<dbReference type="CDD" id="cd22042">
    <property type="entry name" value="HMG-box_EGL13-like"/>
    <property type="match status" value="1"/>
</dbReference>
<keyword evidence="2 3" id="KW-0539">Nucleus</keyword>
<keyword evidence="1 3" id="KW-0238">DNA-binding</keyword>
<dbReference type="Proteomes" id="UP000694941">
    <property type="component" value="Unplaced"/>
</dbReference>
<organism evidence="6 7">
    <name type="scientific">Limulus polyphemus</name>
    <name type="common">Atlantic horseshoe crab</name>
    <dbReference type="NCBI Taxonomy" id="6850"/>
    <lineage>
        <taxon>Eukaryota</taxon>
        <taxon>Metazoa</taxon>
        <taxon>Ecdysozoa</taxon>
        <taxon>Arthropoda</taxon>
        <taxon>Chelicerata</taxon>
        <taxon>Merostomata</taxon>
        <taxon>Xiphosura</taxon>
        <taxon>Limulidae</taxon>
        <taxon>Limulus</taxon>
    </lineage>
</organism>
<reference evidence="7" key="1">
    <citation type="submission" date="2025-08" db="UniProtKB">
        <authorList>
            <consortium name="RefSeq"/>
        </authorList>
    </citation>
    <scope>IDENTIFICATION</scope>
    <source>
        <tissue evidence="7">Muscle</tissue>
    </source>
</reference>
<keyword evidence="6" id="KW-1185">Reference proteome</keyword>
<evidence type="ECO:0000259" key="5">
    <source>
        <dbReference type="PROSITE" id="PS50118"/>
    </source>
</evidence>
<dbReference type="PROSITE" id="PS50118">
    <property type="entry name" value="HMG_BOX_2"/>
    <property type="match status" value="1"/>
</dbReference>
<evidence type="ECO:0000256" key="3">
    <source>
        <dbReference type="PROSITE-ProRule" id="PRU00267"/>
    </source>
</evidence>
<sequence>MAAAATAKTLPGMPGLATGVTPQGLMFLPVFDGGFGSGAGLPHPGAPVPGIEDLVTSSTGISSMSLPSLTFSSTSRQLSPNITTSIAPTALGDTPPSSFLSSLQPWVSGAPPITPMYSSPNSSSTHPTPGASDPAPDNDGPLNLSKPKSCDSNTSSASCSPSPQANIKQEVKETGRSPNLTNSFVSSASFNPPLPTNTSISSVASLLGAGIPEPLSAASSSFLHGTNPYNMLPPNMRSAAHMPLGGVVGHPGNFLNFNQTRCNIDQTGNLMRKDGIPPSLTVSLGQPSPTSLALGANDKHFPLRMYLSSQNTGILTSGGSRKDTNEEDKKGKLLGAKIIRQTKKDSEGKPHIKRPMNAFMVWAKDERKKILKACPDMHNSNISKILGARWKAMSNTEKQPYYEEQSRLSKLHMEKHPNYRYRPRPKRTCIVDGKKLRISEYKQIMRQRRHEMRNLWYRDGPIGLLESPTLVHPTSMTSLLSNPPVNTTSSSDELQSFASTLTTNGLHDVTMATAVSTSTSSGSISMIKENSFSTDSVIAAMETST</sequence>